<feature type="region of interest" description="Disordered" evidence="1">
    <location>
        <begin position="608"/>
        <end position="630"/>
    </location>
</feature>
<keyword evidence="3" id="KW-1185">Reference proteome</keyword>
<organism evidence="2 3">
    <name type="scientific">Pseudocohnilembus persalinus</name>
    <name type="common">Ciliate</name>
    <dbReference type="NCBI Taxonomy" id="266149"/>
    <lineage>
        <taxon>Eukaryota</taxon>
        <taxon>Sar</taxon>
        <taxon>Alveolata</taxon>
        <taxon>Ciliophora</taxon>
        <taxon>Intramacronucleata</taxon>
        <taxon>Oligohymenophorea</taxon>
        <taxon>Scuticociliatia</taxon>
        <taxon>Philasterida</taxon>
        <taxon>Pseudocohnilembidae</taxon>
        <taxon>Pseudocohnilembus</taxon>
    </lineage>
</organism>
<feature type="region of interest" description="Disordered" evidence="1">
    <location>
        <begin position="532"/>
        <end position="565"/>
    </location>
</feature>
<evidence type="ECO:0000256" key="1">
    <source>
        <dbReference type="SAM" id="MobiDB-lite"/>
    </source>
</evidence>
<name>A0A0V0QT71_PSEPJ</name>
<reference evidence="2 3" key="1">
    <citation type="journal article" date="2015" name="Sci. Rep.">
        <title>Genome of the facultative scuticociliatosis pathogen Pseudocohnilembus persalinus provides insight into its virulence through horizontal gene transfer.</title>
        <authorList>
            <person name="Xiong J."/>
            <person name="Wang G."/>
            <person name="Cheng J."/>
            <person name="Tian M."/>
            <person name="Pan X."/>
            <person name="Warren A."/>
            <person name="Jiang C."/>
            <person name="Yuan D."/>
            <person name="Miao W."/>
        </authorList>
    </citation>
    <scope>NUCLEOTIDE SEQUENCE [LARGE SCALE GENOMIC DNA]</scope>
    <source>
        <strain evidence="2">36N120E</strain>
    </source>
</reference>
<gene>
    <name evidence="2" type="ORF">PPERSA_06775</name>
</gene>
<proteinExistence type="predicted"/>
<feature type="compositionally biased region" description="Basic and acidic residues" evidence="1">
    <location>
        <begin position="379"/>
        <end position="389"/>
    </location>
</feature>
<protein>
    <submittedName>
        <fullName evidence="2">Uncharacterized protein</fullName>
    </submittedName>
</protein>
<comment type="caution">
    <text evidence="2">The sequence shown here is derived from an EMBL/GenBank/DDBJ whole genome shotgun (WGS) entry which is preliminary data.</text>
</comment>
<evidence type="ECO:0000313" key="3">
    <source>
        <dbReference type="Proteomes" id="UP000054937"/>
    </source>
</evidence>
<dbReference type="InParanoid" id="A0A0V0QT71"/>
<feature type="compositionally biased region" description="Low complexity" evidence="1">
    <location>
        <begin position="343"/>
        <end position="357"/>
    </location>
</feature>
<feature type="compositionally biased region" description="Low complexity" evidence="1">
    <location>
        <begin position="412"/>
        <end position="435"/>
    </location>
</feature>
<dbReference type="AlphaFoldDB" id="A0A0V0QT71"/>
<sequence length="692" mass="83269">MEKEKQELDLQKQIDFYFEIQEGLNFSCLLDGISPNSFVKCESLNLETEFLLRDSQPKFNLKFQKQYIKKDLDFKSEMYRNELLGVAYLNLNNLQEVQNKNVNLKIQQVNSLTHQYQQQDQQAELVINYSICSENKQHYQQLQQQNYIPQNIQYDSVLNIADQKLNLNQIQNCTANQNYCDDEILKNFHSTMMEINQELSQKKHYENTNYQLNQVEEEQIMKDINLLKSNDILFKEMEGNNNNKNQFQQNDFYKQTFQLLNQEQCVKQSYKEDQQNRVSNRNIQGAMRETFNDVNISPIKHLNTQEAFQSPTKLTDFKQYDYKSDQKQNNKTYQRQEINKYINQSGKSNNNSNSNSQRKQKIQQLRKSNPFENNLERIATPEKQKHDYLQFKMQQRVNSHQRSLSMHSSQEKQNGSSSYKKKQQQYSSQNNINNNLNKNENFGVIQSQFQNDYENDKYCDKQIQKEYYEFDQKFKANDKINFEKSENTNLNKNLYESQYQQSVSSVNNNFKMDTMEQNQYNDKFNQLFNKISEEDEDDQENKKYEDSFKNNNYKENKQQQQKFQQKYKILDDDEEDQEENEIFEILKNRNLNQLQQHQENNIQNQFYTKNQEQNSNYPKNNYSYSSSDDQDIYEQQHKISQQQQKLPEKIVKNNNSTKFKKSISEIDRIADIMKQDYKTQKNKFFDYSSDSD</sequence>
<dbReference type="EMBL" id="LDAU01000110">
    <property type="protein sequence ID" value="KRX05141.1"/>
    <property type="molecule type" value="Genomic_DNA"/>
</dbReference>
<feature type="region of interest" description="Disordered" evidence="1">
    <location>
        <begin position="343"/>
        <end position="435"/>
    </location>
</feature>
<evidence type="ECO:0000313" key="2">
    <source>
        <dbReference type="EMBL" id="KRX05141.1"/>
    </source>
</evidence>
<feature type="compositionally biased region" description="Polar residues" evidence="1">
    <location>
        <begin position="392"/>
        <end position="408"/>
    </location>
</feature>
<accession>A0A0V0QT71</accession>
<feature type="compositionally biased region" description="Basic and acidic residues" evidence="1">
    <location>
        <begin position="540"/>
        <end position="557"/>
    </location>
</feature>
<feature type="compositionally biased region" description="Low complexity" evidence="1">
    <location>
        <begin position="613"/>
        <end position="627"/>
    </location>
</feature>
<dbReference type="Proteomes" id="UP000054937">
    <property type="component" value="Unassembled WGS sequence"/>
</dbReference>